<protein>
    <recommendedName>
        <fullName evidence="4">Cysteine rich repeat protein</fullName>
    </recommendedName>
</protein>
<feature type="chain" id="PRO_5005598133" description="Cysteine rich repeat protein" evidence="1">
    <location>
        <begin position="34"/>
        <end position="100"/>
    </location>
</feature>
<organism evidence="2 3">
    <name type="scientific">Komagataeibacter europaeus</name>
    <name type="common">Gluconacetobacter europaeus</name>
    <dbReference type="NCBI Taxonomy" id="33995"/>
    <lineage>
        <taxon>Bacteria</taxon>
        <taxon>Pseudomonadati</taxon>
        <taxon>Pseudomonadota</taxon>
        <taxon>Alphaproteobacteria</taxon>
        <taxon>Acetobacterales</taxon>
        <taxon>Acetobacteraceae</taxon>
        <taxon>Komagataeibacter</taxon>
    </lineage>
</organism>
<evidence type="ECO:0000313" key="3">
    <source>
        <dbReference type="Proteomes" id="UP000037566"/>
    </source>
</evidence>
<accession>A0A0M0EKI6</accession>
<evidence type="ECO:0000256" key="1">
    <source>
        <dbReference type="SAM" id="SignalP"/>
    </source>
</evidence>
<dbReference type="AlphaFoldDB" id="A0A0M0EKI6"/>
<proteinExistence type="predicted"/>
<reference evidence="2" key="1">
    <citation type="submission" date="2015-08" db="EMBL/GenBank/DDBJ databases">
        <title>Draft genome sequence of Komagataeibacter europaeus CECT 8546 a cellulose producer strain from vinegar produced by the traditional method.</title>
        <authorList>
            <person name="Poehlein A."/>
            <person name="Valera M.J."/>
            <person name="Haack F.S."/>
            <person name="Mas A."/>
            <person name="Daniel R."/>
            <person name="Streit W.R."/>
            <person name="Mateo E."/>
        </authorList>
    </citation>
    <scope>NUCLEOTIDE SEQUENCE [LARGE SCALE GENOMIC DNA]</scope>
    <source>
        <strain evidence="2">CECT 8546</strain>
    </source>
</reference>
<sequence length="100" mass="10773">MTTRTKRYRIMKTGINSAGALVLLLSGMNTCLAAGSTRAREAHACERDAFKFCGKDIPNKKKIAACLQARRAQLRPACRALFPVAGTLPGNDAQATHIVD</sequence>
<keyword evidence="1" id="KW-0732">Signal</keyword>
<dbReference type="EMBL" id="LHUQ01000002">
    <property type="protein sequence ID" value="KON65782.1"/>
    <property type="molecule type" value="Genomic_DNA"/>
</dbReference>
<evidence type="ECO:0000313" key="2">
    <source>
        <dbReference type="EMBL" id="KON65782.1"/>
    </source>
</evidence>
<keyword evidence="3" id="KW-1185">Reference proteome</keyword>
<name>A0A0M0EKI6_KOMEU</name>
<feature type="signal peptide" evidence="1">
    <location>
        <begin position="1"/>
        <end position="33"/>
    </location>
</feature>
<gene>
    <name evidence="2" type="ORF">KOEU_04690</name>
</gene>
<dbReference type="Proteomes" id="UP000037566">
    <property type="component" value="Unassembled WGS sequence"/>
</dbReference>
<comment type="caution">
    <text evidence="2">The sequence shown here is derived from an EMBL/GenBank/DDBJ whole genome shotgun (WGS) entry which is preliminary data.</text>
</comment>
<dbReference type="PATRIC" id="fig|33995.3.peg.513"/>
<evidence type="ECO:0008006" key="4">
    <source>
        <dbReference type="Google" id="ProtNLM"/>
    </source>
</evidence>